<sequence length="116" mass="13132">MTYYIIKTLLTALIIVVVSEIAKKSSLLAAIIISIPLTSLLAFIWLYWDTRDAQKLIDLSYNTIIMVIPSFVFFIILPLMLKLKQSFSISLFAAILSTSIAYFIFIFFLKKAGVTI</sequence>
<dbReference type="AlphaFoldDB" id="A0A382E6Z4"/>
<protein>
    <recommendedName>
        <fullName evidence="3">DUF3147 family protein</fullName>
    </recommendedName>
</protein>
<feature type="transmembrane region" description="Helical" evidence="1">
    <location>
        <begin position="29"/>
        <end position="48"/>
    </location>
</feature>
<reference evidence="2" key="1">
    <citation type="submission" date="2018-05" db="EMBL/GenBank/DDBJ databases">
        <authorList>
            <person name="Lanie J.A."/>
            <person name="Ng W.-L."/>
            <person name="Kazmierczak K.M."/>
            <person name="Andrzejewski T.M."/>
            <person name="Davidsen T.M."/>
            <person name="Wayne K.J."/>
            <person name="Tettelin H."/>
            <person name="Glass J.I."/>
            <person name="Rusch D."/>
            <person name="Podicherti R."/>
            <person name="Tsui H.-C.T."/>
            <person name="Winkler M.E."/>
        </authorList>
    </citation>
    <scope>NUCLEOTIDE SEQUENCE</scope>
</reference>
<keyword evidence="1" id="KW-0812">Transmembrane</keyword>
<evidence type="ECO:0000256" key="1">
    <source>
        <dbReference type="SAM" id="Phobius"/>
    </source>
</evidence>
<keyword evidence="1" id="KW-1133">Transmembrane helix</keyword>
<dbReference type="EMBL" id="UINC01042736">
    <property type="protein sequence ID" value="SVB45761.1"/>
    <property type="molecule type" value="Genomic_DNA"/>
</dbReference>
<gene>
    <name evidence="2" type="ORF">METZ01_LOCUS198615</name>
</gene>
<feature type="transmembrane region" description="Helical" evidence="1">
    <location>
        <begin position="60"/>
        <end position="81"/>
    </location>
</feature>
<evidence type="ECO:0008006" key="3">
    <source>
        <dbReference type="Google" id="ProtNLM"/>
    </source>
</evidence>
<evidence type="ECO:0000313" key="2">
    <source>
        <dbReference type="EMBL" id="SVB45761.1"/>
    </source>
</evidence>
<proteinExistence type="predicted"/>
<name>A0A382E6Z4_9ZZZZ</name>
<accession>A0A382E6Z4</accession>
<keyword evidence="1" id="KW-0472">Membrane</keyword>
<feature type="transmembrane region" description="Helical" evidence="1">
    <location>
        <begin position="87"/>
        <end position="109"/>
    </location>
</feature>
<organism evidence="2">
    <name type="scientific">marine metagenome</name>
    <dbReference type="NCBI Taxonomy" id="408172"/>
    <lineage>
        <taxon>unclassified sequences</taxon>
        <taxon>metagenomes</taxon>
        <taxon>ecological metagenomes</taxon>
    </lineage>
</organism>